<accession>A0A478FP54</accession>
<dbReference type="EMBL" id="BIMN01000001">
    <property type="protein sequence ID" value="GCE63108.1"/>
    <property type="molecule type" value="Genomic_DNA"/>
</dbReference>
<dbReference type="AlphaFoldDB" id="A0A478FP54"/>
<dbReference type="Proteomes" id="UP000324831">
    <property type="component" value="Unassembled WGS sequence"/>
</dbReference>
<reference evidence="2 3" key="1">
    <citation type="submission" date="2019-01" db="EMBL/GenBank/DDBJ databases">
        <title>Draft genome sequences of Candidatus Mycoplasma haemohominis SWG34-3 identified from a patient with pyrexia, anemia and liver dysfunction.</title>
        <authorList>
            <person name="Sekizuka T."/>
            <person name="Hattori N."/>
            <person name="Katano H."/>
            <person name="Takuma T."/>
            <person name="Ito T."/>
            <person name="Arai N."/>
            <person name="Yanai R."/>
            <person name="Ishii S."/>
            <person name="Miura Y."/>
            <person name="Tokunaga T."/>
            <person name="Watanabe H."/>
            <person name="Nomura N."/>
            <person name="Eguchi J."/>
            <person name="Arai T."/>
            <person name="Hasegawa H."/>
            <person name="Nakamaki T."/>
            <person name="Wakita T."/>
            <person name="Niki Y."/>
            <person name="Kuroda M."/>
        </authorList>
    </citation>
    <scope>NUCLEOTIDE SEQUENCE [LARGE SCALE GENOMIC DNA]</scope>
    <source>
        <strain evidence="2">SWG34-3</strain>
    </source>
</reference>
<feature type="region of interest" description="Disordered" evidence="1">
    <location>
        <begin position="129"/>
        <end position="185"/>
    </location>
</feature>
<comment type="caution">
    <text evidence="2">The sequence shown here is derived from an EMBL/GenBank/DDBJ whole genome shotgun (WGS) entry which is preliminary data.</text>
</comment>
<proteinExistence type="predicted"/>
<evidence type="ECO:0000313" key="3">
    <source>
        <dbReference type="Proteomes" id="UP000324831"/>
    </source>
</evidence>
<feature type="compositionally biased region" description="Basic and acidic residues" evidence="1">
    <location>
        <begin position="129"/>
        <end position="144"/>
    </location>
</feature>
<protein>
    <submittedName>
        <fullName evidence="2">Uncharacterized protein</fullName>
    </submittedName>
</protein>
<name>A0A478FP54_9MOLU</name>
<evidence type="ECO:0000313" key="2">
    <source>
        <dbReference type="EMBL" id="GCE63108.1"/>
    </source>
</evidence>
<organism evidence="2 3">
    <name type="scientific">Candidatus Mycoplasma haematohominis</name>
    <dbReference type="NCBI Taxonomy" id="1494318"/>
    <lineage>
        <taxon>Bacteria</taxon>
        <taxon>Bacillati</taxon>
        <taxon>Mycoplasmatota</taxon>
        <taxon>Mollicutes</taxon>
        <taxon>Mycoplasmataceae</taxon>
        <taxon>Mycoplasma</taxon>
    </lineage>
</organism>
<gene>
    <name evidence="2" type="ORF">MHSWG343_00860</name>
</gene>
<sequence length="197" mass="23305">MMSKLGCENGLDGWEKKFCDDARNWWWWLQEKGWSMPNDLSGRSAIFDKLKKEKERARQEGGLKNKYDPSKEDFSFEGFIDGLGCGFGAQYWDKETCGEAYAWWWRLSDDKKDPNEALEAGHKKTKFYDLQRDKRKNTGEERKRVPMPKRPTVVWTYYDQPTAPKQAETPKQKEQPKKKKTKPGTFGYYGWYVDWGI</sequence>
<evidence type="ECO:0000256" key="1">
    <source>
        <dbReference type="SAM" id="MobiDB-lite"/>
    </source>
</evidence>